<feature type="domain" description="Nitroreductase" evidence="3">
    <location>
        <begin position="123"/>
        <end position="173"/>
    </location>
</feature>
<keyword evidence="2" id="KW-0560">Oxidoreductase</keyword>
<dbReference type="InterPro" id="IPR000415">
    <property type="entry name" value="Nitroreductase-like"/>
</dbReference>
<comment type="caution">
    <text evidence="4">The sequence shown here is derived from an EMBL/GenBank/DDBJ whole genome shotgun (WGS) entry which is preliminary data.</text>
</comment>
<dbReference type="Pfam" id="PF00881">
    <property type="entry name" value="Nitroreductase"/>
    <property type="match status" value="2"/>
</dbReference>
<dbReference type="Proteomes" id="UP000649604">
    <property type="component" value="Unassembled WGS sequence"/>
</dbReference>
<evidence type="ECO:0000256" key="1">
    <source>
        <dbReference type="ARBA" id="ARBA00007118"/>
    </source>
</evidence>
<dbReference type="Gene3D" id="3.10.180.10">
    <property type="entry name" value="2,3-Dihydroxybiphenyl 1,2-Dioxygenase, domain 1"/>
    <property type="match status" value="1"/>
</dbReference>
<evidence type="ECO:0000256" key="2">
    <source>
        <dbReference type="ARBA" id="ARBA00023002"/>
    </source>
</evidence>
<evidence type="ECO:0000313" key="4">
    <source>
        <dbReference type="EMBL" id="MBD3324775.1"/>
    </source>
</evidence>
<dbReference type="EMBL" id="WJJP01000294">
    <property type="protein sequence ID" value="MBD3324775.1"/>
    <property type="molecule type" value="Genomic_DNA"/>
</dbReference>
<name>A0A9D5JV81_9BACT</name>
<dbReference type="Gene3D" id="3.40.109.10">
    <property type="entry name" value="NADH Oxidase"/>
    <property type="match status" value="1"/>
</dbReference>
<accession>A0A9D5JV81</accession>
<organism evidence="4 5">
    <name type="scientific">candidate division KSB3 bacterium</name>
    <dbReference type="NCBI Taxonomy" id="2044937"/>
    <lineage>
        <taxon>Bacteria</taxon>
        <taxon>candidate division KSB3</taxon>
    </lineage>
</organism>
<sequence length="279" mass="31353">MAGILFFKTQNLAQIKAFYTSQLGMTLWLDQGGCQIFQHGNLLLGFCERQEVDRQGIITLFYERQRDVDTMYQTMQPRAVEAPHMNPTYNIYQFFARDPEDRLLEFQAFLHPLAPYQAGNDLLKTRRSIRAFEDTPVPDDLLWKVFDLCRYAPSSMNRQPCYFVVIRNRQTLEILAGVRGSSSAPIAAAPIAVAICVDANLSKRPVVDGSIAAYHFLLAAKVFGLGTCWIAAMDRDDVKAAIQVPQDHVVATITPVGYPAATPDTPPRKDASDFVRFLD</sequence>
<dbReference type="SUPFAM" id="SSF55469">
    <property type="entry name" value="FMN-dependent nitroreductase-like"/>
    <property type="match status" value="1"/>
</dbReference>
<dbReference type="GO" id="GO:0016491">
    <property type="term" value="F:oxidoreductase activity"/>
    <property type="evidence" value="ECO:0007669"/>
    <property type="project" value="UniProtKB-KW"/>
</dbReference>
<dbReference type="AlphaFoldDB" id="A0A9D5JV81"/>
<dbReference type="SUPFAM" id="SSF54593">
    <property type="entry name" value="Glyoxalase/Bleomycin resistance protein/Dihydroxybiphenyl dioxygenase"/>
    <property type="match status" value="1"/>
</dbReference>
<dbReference type="InterPro" id="IPR029068">
    <property type="entry name" value="Glyas_Bleomycin-R_OHBP_Dase"/>
</dbReference>
<dbReference type="PANTHER" id="PTHR43673">
    <property type="entry name" value="NAD(P)H NITROREDUCTASE YDGI-RELATED"/>
    <property type="match status" value="1"/>
</dbReference>
<reference evidence="4" key="1">
    <citation type="submission" date="2019-11" db="EMBL/GenBank/DDBJ databases">
        <title>Microbial mats filling the niche in hypersaline microbial mats.</title>
        <authorList>
            <person name="Wong H.L."/>
            <person name="Macleod F.I."/>
            <person name="White R.A. III"/>
            <person name="Burns B.P."/>
        </authorList>
    </citation>
    <scope>NUCLEOTIDE SEQUENCE</scope>
    <source>
        <strain evidence="4">Rbin_158</strain>
    </source>
</reference>
<dbReference type="InterPro" id="IPR029479">
    <property type="entry name" value="Nitroreductase"/>
</dbReference>
<feature type="domain" description="Nitroreductase" evidence="3">
    <location>
        <begin position="204"/>
        <end position="258"/>
    </location>
</feature>
<proteinExistence type="inferred from homology"/>
<evidence type="ECO:0000259" key="3">
    <source>
        <dbReference type="Pfam" id="PF00881"/>
    </source>
</evidence>
<evidence type="ECO:0000313" key="5">
    <source>
        <dbReference type="Proteomes" id="UP000649604"/>
    </source>
</evidence>
<dbReference type="PANTHER" id="PTHR43673:SF10">
    <property type="entry name" value="NADH DEHYDROGENASE_NAD(P)H NITROREDUCTASE XCC3605-RELATED"/>
    <property type="match status" value="1"/>
</dbReference>
<gene>
    <name evidence="4" type="ORF">GF339_09330</name>
</gene>
<protein>
    <submittedName>
        <fullName evidence="4">Nitroreductase</fullName>
    </submittedName>
</protein>
<comment type="similarity">
    <text evidence="1">Belongs to the nitroreductase family.</text>
</comment>